<gene>
    <name evidence="4" type="ORF">HNQ59_001462</name>
</gene>
<dbReference type="InterPro" id="IPR000836">
    <property type="entry name" value="PRTase_dom"/>
</dbReference>
<sequence>MLSYLAAVYHQLCLLGRRGLGWIPYQCVLCGDGITDAYLCEGCLRDLPWLAPARCPVCALPTFEGRICGQCLRAPPAFDATYSSLSFDFPLDALVRAYKFQHRLALQPLLSDLLTRARPVERPDLLIPVPLATERLRERGFNQAYELIRPWAAQGWPLSTQHLIKIRDTAPQHHQSQADRARNLKGAFECINPVRGLHILLVDDVMTSGATLHEAALTLKRWGALRVSCLILARTLPQRR</sequence>
<dbReference type="CDD" id="cd06223">
    <property type="entry name" value="PRTases_typeI"/>
    <property type="match status" value="1"/>
</dbReference>
<dbReference type="Gene3D" id="3.40.50.2020">
    <property type="match status" value="1"/>
</dbReference>
<evidence type="ECO:0000313" key="5">
    <source>
        <dbReference type="Proteomes" id="UP000575898"/>
    </source>
</evidence>
<feature type="domain" description="Phosphoribosyltransferase" evidence="2">
    <location>
        <begin position="192"/>
        <end position="234"/>
    </location>
</feature>
<dbReference type="Pfam" id="PF18912">
    <property type="entry name" value="DZR_2"/>
    <property type="match status" value="1"/>
</dbReference>
<reference evidence="4 5" key="1">
    <citation type="submission" date="2020-08" db="EMBL/GenBank/DDBJ databases">
        <title>Genomic Encyclopedia of Type Strains, Phase IV (KMG-IV): sequencing the most valuable type-strain genomes for metagenomic binning, comparative biology and taxonomic classification.</title>
        <authorList>
            <person name="Goeker M."/>
        </authorList>
    </citation>
    <scope>NUCLEOTIDE SEQUENCE [LARGE SCALE GENOMIC DNA]</scope>
    <source>
        <strain evidence="4 5">DSM 27165</strain>
    </source>
</reference>
<dbReference type="RefSeq" id="WP_221320196.1">
    <property type="nucleotide sequence ID" value="NZ_JACHHY010000007.1"/>
</dbReference>
<dbReference type="Proteomes" id="UP000575898">
    <property type="component" value="Unassembled WGS sequence"/>
</dbReference>
<dbReference type="EMBL" id="JACHHY010000007">
    <property type="protein sequence ID" value="MBB5018177.1"/>
    <property type="molecule type" value="Genomic_DNA"/>
</dbReference>
<dbReference type="InterPro" id="IPR044005">
    <property type="entry name" value="DZR_2"/>
</dbReference>
<dbReference type="InterPro" id="IPR051910">
    <property type="entry name" value="ComF/GntX_DNA_util-trans"/>
</dbReference>
<comment type="caution">
    <text evidence="4">The sequence shown here is derived from an EMBL/GenBank/DDBJ whole genome shotgun (WGS) entry which is preliminary data.</text>
</comment>
<proteinExistence type="inferred from homology"/>
<name>A0A840MMK7_9PROT</name>
<dbReference type="Pfam" id="PF00156">
    <property type="entry name" value="Pribosyltran"/>
    <property type="match status" value="1"/>
</dbReference>
<comment type="similarity">
    <text evidence="1">Belongs to the ComF/GntX family.</text>
</comment>
<accession>A0A840MMK7</accession>
<evidence type="ECO:0000313" key="4">
    <source>
        <dbReference type="EMBL" id="MBB5018177.1"/>
    </source>
</evidence>
<dbReference type="SUPFAM" id="SSF53271">
    <property type="entry name" value="PRTase-like"/>
    <property type="match status" value="1"/>
</dbReference>
<evidence type="ECO:0000259" key="3">
    <source>
        <dbReference type="Pfam" id="PF18912"/>
    </source>
</evidence>
<organism evidence="4 5">
    <name type="scientific">Chitinivorax tropicus</name>
    <dbReference type="NCBI Taxonomy" id="714531"/>
    <lineage>
        <taxon>Bacteria</taxon>
        <taxon>Pseudomonadati</taxon>
        <taxon>Pseudomonadota</taxon>
        <taxon>Betaproteobacteria</taxon>
        <taxon>Chitinivorax</taxon>
    </lineage>
</organism>
<dbReference type="InterPro" id="IPR029057">
    <property type="entry name" value="PRTase-like"/>
</dbReference>
<keyword evidence="5" id="KW-1185">Reference proteome</keyword>
<feature type="domain" description="Double zinc ribbon" evidence="3">
    <location>
        <begin position="24"/>
        <end position="72"/>
    </location>
</feature>
<dbReference type="PANTHER" id="PTHR47505">
    <property type="entry name" value="DNA UTILIZATION PROTEIN YHGH"/>
    <property type="match status" value="1"/>
</dbReference>
<dbReference type="AlphaFoldDB" id="A0A840MMK7"/>
<evidence type="ECO:0000259" key="2">
    <source>
        <dbReference type="Pfam" id="PF00156"/>
    </source>
</evidence>
<protein>
    <submittedName>
        <fullName evidence="4">ComF family protein</fullName>
    </submittedName>
</protein>
<dbReference type="PANTHER" id="PTHR47505:SF1">
    <property type="entry name" value="DNA UTILIZATION PROTEIN YHGH"/>
    <property type="match status" value="1"/>
</dbReference>
<evidence type="ECO:0000256" key="1">
    <source>
        <dbReference type="ARBA" id="ARBA00008007"/>
    </source>
</evidence>